<gene>
    <name evidence="2" type="ORF">C8A01DRAFT_19388</name>
</gene>
<evidence type="ECO:0000313" key="2">
    <source>
        <dbReference type="EMBL" id="KAK4033712.1"/>
    </source>
</evidence>
<protein>
    <submittedName>
        <fullName evidence="2">Uncharacterized protein</fullName>
    </submittedName>
</protein>
<keyword evidence="3" id="KW-1185">Reference proteome</keyword>
<sequence length="589" mass="67861">MVKRKWCCRNPDSPNIPSKPTIMEDLKREYDGEPAKTLPTHETRPPMRPDKLPLDEGAETPPMDHLARSHSQARSSTTALPSPDGADAAISDNSRLARFWAFPTRQIAHPVWQRWYPNLWGQNAYMYGAAHHAYQNAVVQSPAPPRDDSDPARSQRIREREEEQRVHREMEHLRMQLREANTRADQAERAAEELTRQLKSRPSEMRVDSGDSVEAVTTLQKENTGLKAELDEARSHIFSLQPYRKDMTPKEVGQDFDDLVNGITDWVTNFMEPILDDDDKLGDVLAAAKKRPADLHKLRRYVNSQADLLYACMFPETDIDILIAVIMRFLQDHIFQKVLFEAAPDAVAAISFIESSMQTNVEPRRDLFALRTWRAEALNAVICSPDYQRARHGRVKELTIEVASLFKVFRKDKEWNKLCVACQDGIIKPAVRLHEKLMTSTHHFYLDMNPYIIWNSRQELDISPDFLHDLPKLRCENILQNRKPFSLAKLDPQPSREQLCRELNNVATVVPALYMRQVGKGDVIKEPTVVRMQHQLVAWGSEEKRDKFLANGERTLMHQLCISRRDREERAQEGGVGSGWAPWRNMQWG</sequence>
<evidence type="ECO:0000256" key="1">
    <source>
        <dbReference type="SAM" id="MobiDB-lite"/>
    </source>
</evidence>
<feature type="compositionally biased region" description="Basic and acidic residues" evidence="1">
    <location>
        <begin position="145"/>
        <end position="167"/>
    </location>
</feature>
<dbReference type="EMBL" id="MU854514">
    <property type="protein sequence ID" value="KAK4033712.1"/>
    <property type="molecule type" value="Genomic_DNA"/>
</dbReference>
<name>A0AAN6PAD4_9PEZI</name>
<reference evidence="3" key="1">
    <citation type="journal article" date="2023" name="Mol. Phylogenet. Evol.">
        <title>Genome-scale phylogeny and comparative genomics of the fungal order Sordariales.</title>
        <authorList>
            <person name="Hensen N."/>
            <person name="Bonometti L."/>
            <person name="Westerberg I."/>
            <person name="Brannstrom I.O."/>
            <person name="Guillou S."/>
            <person name="Cros-Aarteil S."/>
            <person name="Calhoun S."/>
            <person name="Haridas S."/>
            <person name="Kuo A."/>
            <person name="Mondo S."/>
            <person name="Pangilinan J."/>
            <person name="Riley R."/>
            <person name="LaButti K."/>
            <person name="Andreopoulos B."/>
            <person name="Lipzen A."/>
            <person name="Chen C."/>
            <person name="Yan M."/>
            <person name="Daum C."/>
            <person name="Ng V."/>
            <person name="Clum A."/>
            <person name="Steindorff A."/>
            <person name="Ohm R.A."/>
            <person name="Martin F."/>
            <person name="Silar P."/>
            <person name="Natvig D.O."/>
            <person name="Lalanne C."/>
            <person name="Gautier V."/>
            <person name="Ament-Velasquez S.L."/>
            <person name="Kruys A."/>
            <person name="Hutchinson M.I."/>
            <person name="Powell A.J."/>
            <person name="Barry K."/>
            <person name="Miller A.N."/>
            <person name="Grigoriev I.V."/>
            <person name="Debuchy R."/>
            <person name="Gladieux P."/>
            <person name="Hiltunen Thoren M."/>
            <person name="Johannesson H."/>
        </authorList>
    </citation>
    <scope>NUCLEOTIDE SEQUENCE [LARGE SCALE GENOMIC DNA]</scope>
    <source>
        <strain evidence="3">CBS 284.82</strain>
    </source>
</reference>
<comment type="caution">
    <text evidence="2">The sequence shown here is derived from an EMBL/GenBank/DDBJ whole genome shotgun (WGS) entry which is preliminary data.</text>
</comment>
<feature type="compositionally biased region" description="Polar residues" evidence="1">
    <location>
        <begin position="69"/>
        <end position="80"/>
    </location>
</feature>
<feature type="compositionally biased region" description="Basic and acidic residues" evidence="1">
    <location>
        <begin position="22"/>
        <end position="54"/>
    </location>
</feature>
<dbReference type="AlphaFoldDB" id="A0AAN6PAD4"/>
<proteinExistence type="predicted"/>
<accession>A0AAN6PAD4</accession>
<feature type="region of interest" description="Disordered" evidence="1">
    <location>
        <begin position="140"/>
        <end position="167"/>
    </location>
</feature>
<evidence type="ECO:0000313" key="3">
    <source>
        <dbReference type="Proteomes" id="UP001303115"/>
    </source>
</evidence>
<feature type="region of interest" description="Disordered" evidence="1">
    <location>
        <begin position="1"/>
        <end position="87"/>
    </location>
</feature>
<organism evidence="2 3">
    <name type="scientific">Parachaetomium inaequale</name>
    <dbReference type="NCBI Taxonomy" id="2588326"/>
    <lineage>
        <taxon>Eukaryota</taxon>
        <taxon>Fungi</taxon>
        <taxon>Dikarya</taxon>
        <taxon>Ascomycota</taxon>
        <taxon>Pezizomycotina</taxon>
        <taxon>Sordariomycetes</taxon>
        <taxon>Sordariomycetidae</taxon>
        <taxon>Sordariales</taxon>
        <taxon>Chaetomiaceae</taxon>
        <taxon>Parachaetomium</taxon>
    </lineage>
</organism>
<dbReference type="Proteomes" id="UP001303115">
    <property type="component" value="Unassembled WGS sequence"/>
</dbReference>